<evidence type="ECO:0008006" key="4">
    <source>
        <dbReference type="Google" id="ProtNLM"/>
    </source>
</evidence>
<feature type="signal peptide" evidence="1">
    <location>
        <begin position="1"/>
        <end position="24"/>
    </location>
</feature>
<dbReference type="AlphaFoldDB" id="A0A2V1P3G7"/>
<feature type="chain" id="PRO_5016058825" description="Secreted protein" evidence="1">
    <location>
        <begin position="25"/>
        <end position="149"/>
    </location>
</feature>
<name>A0A2V1P3G7_9RHOB</name>
<reference evidence="3" key="1">
    <citation type="submission" date="2018-05" db="EMBL/GenBank/DDBJ databases">
        <authorList>
            <person name="Du Z."/>
            <person name="Wang X."/>
        </authorList>
    </citation>
    <scope>NUCLEOTIDE SEQUENCE [LARGE SCALE GENOMIC DNA]</scope>
    <source>
        <strain evidence="3">WDS4C29</strain>
    </source>
</reference>
<evidence type="ECO:0000256" key="1">
    <source>
        <dbReference type="SAM" id="SignalP"/>
    </source>
</evidence>
<keyword evidence="3" id="KW-1185">Reference proteome</keyword>
<sequence>MGFVNMKGKIAAILLALVAAPAMAQDINFGDDSSEWARDGECDDRRFFGPGMALSVTWQYVGQDATDCRSAYEAGRVSLWNMQEALAATQCAAIDFGDDSGGFPNDGECDDARFEGMAVAHVLTPDDIRRDASDCSRLCFYGAVALREY</sequence>
<protein>
    <recommendedName>
        <fullName evidence="4">Secreted protein</fullName>
    </recommendedName>
</protein>
<evidence type="ECO:0000313" key="3">
    <source>
        <dbReference type="Proteomes" id="UP000245293"/>
    </source>
</evidence>
<accession>A0A2V1P3G7</accession>
<organism evidence="2 3">
    <name type="scientific">Salibaculum griseiflavum</name>
    <dbReference type="NCBI Taxonomy" id="1914409"/>
    <lineage>
        <taxon>Bacteria</taxon>
        <taxon>Pseudomonadati</taxon>
        <taxon>Pseudomonadota</taxon>
        <taxon>Alphaproteobacteria</taxon>
        <taxon>Rhodobacterales</taxon>
        <taxon>Roseobacteraceae</taxon>
        <taxon>Salibaculum</taxon>
    </lineage>
</organism>
<dbReference type="Proteomes" id="UP000245293">
    <property type="component" value="Unassembled WGS sequence"/>
</dbReference>
<dbReference type="EMBL" id="QETF01000009">
    <property type="protein sequence ID" value="PWG16856.1"/>
    <property type="molecule type" value="Genomic_DNA"/>
</dbReference>
<gene>
    <name evidence="2" type="ORF">DFK10_10030</name>
</gene>
<dbReference type="RefSeq" id="WP_217810122.1">
    <property type="nucleotide sequence ID" value="NZ_QETF01000009.1"/>
</dbReference>
<evidence type="ECO:0000313" key="2">
    <source>
        <dbReference type="EMBL" id="PWG16856.1"/>
    </source>
</evidence>
<keyword evidence="1" id="KW-0732">Signal</keyword>
<comment type="caution">
    <text evidence="2">The sequence shown here is derived from an EMBL/GenBank/DDBJ whole genome shotgun (WGS) entry which is preliminary data.</text>
</comment>
<proteinExistence type="predicted"/>